<evidence type="ECO:0000313" key="3">
    <source>
        <dbReference type="Proteomes" id="UP001239418"/>
    </source>
</evidence>
<evidence type="ECO:0000313" key="2">
    <source>
        <dbReference type="EMBL" id="WLG83707.1"/>
    </source>
</evidence>
<name>A0ABY9ESJ0_9PSED</name>
<dbReference type="Proteomes" id="UP001239418">
    <property type="component" value="Chromosome"/>
</dbReference>
<accession>A0ABY9ESJ0</accession>
<reference evidence="2 3" key="1">
    <citation type="submission" date="2023-02" db="EMBL/GenBank/DDBJ databases">
        <title>Evolution of Hrp T3SS in non-pathogenic Pseudomonas fluorescens.</title>
        <authorList>
            <person name="Liao K."/>
            <person name="Wei H."/>
            <person name="Gu Y."/>
        </authorList>
    </citation>
    <scope>NUCLEOTIDE SEQUENCE [LARGE SCALE GENOMIC DNA]</scope>
    <source>
        <strain evidence="2 3">FP1935</strain>
    </source>
</reference>
<evidence type="ECO:0000256" key="1">
    <source>
        <dbReference type="SAM" id="MobiDB-lite"/>
    </source>
</evidence>
<feature type="region of interest" description="Disordered" evidence="1">
    <location>
        <begin position="174"/>
        <end position="193"/>
    </location>
</feature>
<organism evidence="2 3">
    <name type="scientific">Pseudomonas cucumis</name>
    <dbReference type="NCBI Taxonomy" id="2954082"/>
    <lineage>
        <taxon>Bacteria</taxon>
        <taxon>Pseudomonadati</taxon>
        <taxon>Pseudomonadota</taxon>
        <taxon>Gammaproteobacteria</taxon>
        <taxon>Pseudomonadales</taxon>
        <taxon>Pseudomonadaceae</taxon>
        <taxon>Pseudomonas</taxon>
    </lineage>
</organism>
<dbReference type="EMBL" id="CP117454">
    <property type="protein sequence ID" value="WLG83707.1"/>
    <property type="molecule type" value="Genomic_DNA"/>
</dbReference>
<dbReference type="RefSeq" id="WP_305446656.1">
    <property type="nucleotide sequence ID" value="NZ_CP117454.1"/>
</dbReference>
<proteinExistence type="predicted"/>
<gene>
    <name evidence="2" type="ORF">PSH97_21790</name>
</gene>
<sequence>MTEQNNTNQAASTKSTKVARAAKSPLSRVVYLLGKGTSRLLDARVNREEIHLLVNGPTMLYGSGRLLTSLDMTDGATFHAWTRLAAALTCTSYCGHNGTTVIPIEVEASRIGTCLTFSTGPMSMYQSLVVIRPKKKGKTMRDVIDEAFGCLKKSYWAVIVPEAATGHAEHDASIFEPVPNSGEHDHAPPHNHH</sequence>
<feature type="compositionally biased region" description="Basic and acidic residues" evidence="1">
    <location>
        <begin position="182"/>
        <end position="193"/>
    </location>
</feature>
<keyword evidence="3" id="KW-1185">Reference proteome</keyword>
<protein>
    <submittedName>
        <fullName evidence="2">Uncharacterized protein</fullName>
    </submittedName>
</protein>